<dbReference type="EC" id="6.1.1.16" evidence="13"/>
<name>A0A0R2IY74_9LACO</name>
<sequence length="461" mass="52661">MTRKKEVFQPITPHIVNMYVCGPTVYNYIHIGNARSIIAFDTIRRYFEYRGYKVNFVSNFTDVDDKMIHTAKKDHTTVPQLAEKYIKAFMQDSQAVNVEPATVNPRATENIPEIIDFIQVLLDKGYAYVSEGDVYYRTRKFQHYGELSGQNIDDLEQGASEHVSDEETARKEDPIDFALWKGAKGDEISWQAPWGKGRPGWHIECSVMATKYLGETIDIHAGGEDLEFPHHENEIAQSEAKTGKTFSNYWMHNGFVTVGDENEKMSKSLGNFVTVHDIVQQMDPQILRLFMATTQYRRPIQYTKANLAEAGNNLAKLKNAFTNLNYRFKDATPGTDPEVTQQVETLVGQFNQAMDDDFNAQNGIAVVYELAKVLNVYSERVNVKQDTLAFLKSKFTQLVGIFGIQLADDHLEDDTIKALIEQRNAARDNKDFQRSDEIRDQLKSQGIVLEDTPQGTRWKRI</sequence>
<evidence type="ECO:0000259" key="14">
    <source>
        <dbReference type="SMART" id="SM00840"/>
    </source>
</evidence>
<comment type="cofactor">
    <cofactor evidence="13">
        <name>Zn(2+)</name>
        <dbReference type="ChEBI" id="CHEBI:29105"/>
    </cofactor>
    <text evidence="13">Binds 1 zinc ion per subunit.</text>
</comment>
<dbReference type="STRING" id="319652.IV80_GL001348"/>
<dbReference type="EMBL" id="JQBR01000004">
    <property type="protein sequence ID" value="KRN66756.1"/>
    <property type="molecule type" value="Genomic_DNA"/>
</dbReference>
<proteinExistence type="inferred from homology"/>
<dbReference type="InterPro" id="IPR024909">
    <property type="entry name" value="Cys-tRNA/MSH_ligase"/>
</dbReference>
<comment type="catalytic activity">
    <reaction evidence="12 13">
        <text>tRNA(Cys) + L-cysteine + ATP = L-cysteinyl-tRNA(Cys) + AMP + diphosphate</text>
        <dbReference type="Rhea" id="RHEA:17773"/>
        <dbReference type="Rhea" id="RHEA-COMP:9661"/>
        <dbReference type="Rhea" id="RHEA-COMP:9679"/>
        <dbReference type="ChEBI" id="CHEBI:30616"/>
        <dbReference type="ChEBI" id="CHEBI:33019"/>
        <dbReference type="ChEBI" id="CHEBI:35235"/>
        <dbReference type="ChEBI" id="CHEBI:78442"/>
        <dbReference type="ChEBI" id="CHEBI:78517"/>
        <dbReference type="ChEBI" id="CHEBI:456215"/>
        <dbReference type="EC" id="6.1.1.16"/>
    </reaction>
</comment>
<feature type="binding site" evidence="13">
    <location>
        <position position="234"/>
    </location>
    <ligand>
        <name>Zn(2+)</name>
        <dbReference type="ChEBI" id="CHEBI:29105"/>
    </ligand>
</feature>
<dbReference type="FunFam" id="3.40.50.620:FF:000009">
    <property type="entry name" value="Cysteine--tRNA ligase"/>
    <property type="match status" value="1"/>
</dbReference>
<evidence type="ECO:0000256" key="2">
    <source>
        <dbReference type="ARBA" id="ARBA00005594"/>
    </source>
</evidence>
<dbReference type="GO" id="GO:0008270">
    <property type="term" value="F:zinc ion binding"/>
    <property type="evidence" value="ECO:0007669"/>
    <property type="project" value="UniProtKB-UniRule"/>
</dbReference>
<dbReference type="NCBIfam" id="TIGR00435">
    <property type="entry name" value="cysS"/>
    <property type="match status" value="1"/>
</dbReference>
<comment type="subcellular location">
    <subcellularLocation>
        <location evidence="1 13">Cytoplasm</location>
    </subcellularLocation>
</comment>
<comment type="similarity">
    <text evidence="2 13">Belongs to the class-I aminoacyl-tRNA synthetase family.</text>
</comment>
<evidence type="ECO:0000256" key="8">
    <source>
        <dbReference type="ARBA" id="ARBA00022833"/>
    </source>
</evidence>
<evidence type="ECO:0000256" key="5">
    <source>
        <dbReference type="ARBA" id="ARBA00022598"/>
    </source>
</evidence>
<evidence type="ECO:0000256" key="1">
    <source>
        <dbReference type="ARBA" id="ARBA00004496"/>
    </source>
</evidence>
<dbReference type="HAMAP" id="MF_00041">
    <property type="entry name" value="Cys_tRNA_synth"/>
    <property type="match status" value="1"/>
</dbReference>
<evidence type="ECO:0000256" key="9">
    <source>
        <dbReference type="ARBA" id="ARBA00022840"/>
    </source>
</evidence>
<dbReference type="InterPro" id="IPR015803">
    <property type="entry name" value="Cys-tRNA-ligase"/>
</dbReference>
<dbReference type="GO" id="GO:0006423">
    <property type="term" value="P:cysteinyl-tRNA aminoacylation"/>
    <property type="evidence" value="ECO:0007669"/>
    <property type="project" value="UniProtKB-UniRule"/>
</dbReference>
<keyword evidence="11 13" id="KW-0030">Aminoacyl-tRNA synthetase</keyword>
<reference evidence="15 16" key="1">
    <citation type="journal article" date="2015" name="Genome Announc.">
        <title>Expanding the biotechnology potential of lactobacilli through comparative genomics of 213 strains and associated genera.</title>
        <authorList>
            <person name="Sun Z."/>
            <person name="Harris H.M."/>
            <person name="McCann A."/>
            <person name="Guo C."/>
            <person name="Argimon S."/>
            <person name="Zhang W."/>
            <person name="Yang X."/>
            <person name="Jeffery I.B."/>
            <person name="Cooney J.C."/>
            <person name="Kagawa T.F."/>
            <person name="Liu W."/>
            <person name="Song Y."/>
            <person name="Salvetti E."/>
            <person name="Wrobel A."/>
            <person name="Rasinkangas P."/>
            <person name="Parkhill J."/>
            <person name="Rea M.C."/>
            <person name="O'Sullivan O."/>
            <person name="Ritari J."/>
            <person name="Douillard F.P."/>
            <person name="Paul Ross R."/>
            <person name="Yang R."/>
            <person name="Briner A.E."/>
            <person name="Felis G.E."/>
            <person name="de Vos W.M."/>
            <person name="Barrangou R."/>
            <person name="Klaenhammer T.R."/>
            <person name="Caufield P.W."/>
            <person name="Cui Y."/>
            <person name="Zhang H."/>
            <person name="O'Toole P.W."/>
        </authorList>
    </citation>
    <scope>NUCLEOTIDE SEQUENCE [LARGE SCALE GENOMIC DNA]</scope>
    <source>
        <strain evidence="15 16">DSM 17757</strain>
    </source>
</reference>
<evidence type="ECO:0000256" key="10">
    <source>
        <dbReference type="ARBA" id="ARBA00022917"/>
    </source>
</evidence>
<dbReference type="AlphaFoldDB" id="A0A0R2IY74"/>
<accession>A0A0R2IY74</accession>
<evidence type="ECO:0000256" key="7">
    <source>
        <dbReference type="ARBA" id="ARBA00022741"/>
    </source>
</evidence>
<dbReference type="InterPro" id="IPR009080">
    <property type="entry name" value="tRNAsynth_Ia_anticodon-bd"/>
</dbReference>
<dbReference type="PATRIC" id="fig|319652.3.peg.1364"/>
<evidence type="ECO:0000313" key="16">
    <source>
        <dbReference type="Proteomes" id="UP000051568"/>
    </source>
</evidence>
<evidence type="ECO:0000256" key="11">
    <source>
        <dbReference type="ARBA" id="ARBA00023146"/>
    </source>
</evidence>
<feature type="binding site" evidence="13">
    <location>
        <position position="267"/>
    </location>
    <ligand>
        <name>ATP</name>
        <dbReference type="ChEBI" id="CHEBI:30616"/>
    </ligand>
</feature>
<keyword evidence="9 13" id="KW-0067">ATP-binding</keyword>
<feature type="binding site" evidence="13">
    <location>
        <position position="205"/>
    </location>
    <ligand>
        <name>Zn(2+)</name>
        <dbReference type="ChEBI" id="CHEBI:29105"/>
    </ligand>
</feature>
<dbReference type="Proteomes" id="UP000051568">
    <property type="component" value="Unassembled WGS sequence"/>
</dbReference>
<dbReference type="Gene3D" id="1.20.120.1910">
    <property type="entry name" value="Cysteine-tRNA ligase, C-terminal anti-codon recognition domain"/>
    <property type="match status" value="1"/>
</dbReference>
<organism evidence="15 16">
    <name type="scientific">Pediococcus cellicola</name>
    <dbReference type="NCBI Taxonomy" id="319652"/>
    <lineage>
        <taxon>Bacteria</taxon>
        <taxon>Bacillati</taxon>
        <taxon>Bacillota</taxon>
        <taxon>Bacilli</taxon>
        <taxon>Lactobacillales</taxon>
        <taxon>Lactobacillaceae</taxon>
        <taxon>Pediococcus</taxon>
    </lineage>
</organism>
<dbReference type="GO" id="GO:0005524">
    <property type="term" value="F:ATP binding"/>
    <property type="evidence" value="ECO:0007669"/>
    <property type="project" value="UniProtKB-UniRule"/>
</dbReference>
<dbReference type="Pfam" id="PF01406">
    <property type="entry name" value="tRNA-synt_1e"/>
    <property type="match status" value="1"/>
</dbReference>
<dbReference type="Pfam" id="PF09190">
    <property type="entry name" value="DALR_2"/>
    <property type="match status" value="1"/>
</dbReference>
<dbReference type="InterPro" id="IPR015273">
    <property type="entry name" value="Cys-tRNA-synt_Ia_DALR"/>
</dbReference>
<feature type="domain" description="Cysteinyl-tRNA synthetase class Ia DALR" evidence="14">
    <location>
        <begin position="349"/>
        <end position="413"/>
    </location>
</feature>
<dbReference type="InterPro" id="IPR032678">
    <property type="entry name" value="tRNA-synt_1_cat_dom"/>
</dbReference>
<feature type="binding site" evidence="13">
    <location>
        <position position="230"/>
    </location>
    <ligand>
        <name>Zn(2+)</name>
        <dbReference type="ChEBI" id="CHEBI:29105"/>
    </ligand>
</feature>
<dbReference type="SUPFAM" id="SSF47323">
    <property type="entry name" value="Anticodon-binding domain of a subclass of class I aminoacyl-tRNA synthetases"/>
    <property type="match status" value="1"/>
</dbReference>
<dbReference type="InterPro" id="IPR056411">
    <property type="entry name" value="CysS_C"/>
</dbReference>
<dbReference type="PANTHER" id="PTHR10890">
    <property type="entry name" value="CYSTEINYL-TRNA SYNTHETASE"/>
    <property type="match status" value="1"/>
</dbReference>
<dbReference type="Pfam" id="PF23493">
    <property type="entry name" value="CysS_C"/>
    <property type="match status" value="1"/>
</dbReference>
<evidence type="ECO:0000256" key="3">
    <source>
        <dbReference type="ARBA" id="ARBA00011245"/>
    </source>
</evidence>
<dbReference type="CDD" id="cd00672">
    <property type="entry name" value="CysRS_core"/>
    <property type="match status" value="1"/>
</dbReference>
<dbReference type="PANTHER" id="PTHR10890:SF3">
    <property type="entry name" value="CYSTEINE--TRNA LIGASE, CYTOPLASMIC"/>
    <property type="match status" value="1"/>
</dbReference>
<evidence type="ECO:0000313" key="15">
    <source>
        <dbReference type="EMBL" id="KRN66756.1"/>
    </source>
</evidence>
<dbReference type="GO" id="GO:0004817">
    <property type="term" value="F:cysteine-tRNA ligase activity"/>
    <property type="evidence" value="ECO:0007669"/>
    <property type="project" value="UniProtKB-UniRule"/>
</dbReference>
<evidence type="ECO:0000256" key="13">
    <source>
        <dbReference type="HAMAP-Rule" id="MF_00041"/>
    </source>
</evidence>
<dbReference type="Gene3D" id="3.40.50.620">
    <property type="entry name" value="HUPs"/>
    <property type="match status" value="1"/>
</dbReference>
<dbReference type="InterPro" id="IPR014729">
    <property type="entry name" value="Rossmann-like_a/b/a_fold"/>
</dbReference>
<protein>
    <recommendedName>
        <fullName evidence="13">Cysteine--tRNA ligase</fullName>
        <ecNumber evidence="13">6.1.1.16</ecNumber>
    </recommendedName>
    <alternativeName>
        <fullName evidence="13">Cysteinyl-tRNA synthetase</fullName>
        <shortName evidence="13">CysRS</shortName>
    </alternativeName>
</protein>
<feature type="short sequence motif" description="'KMSKS' region" evidence="13">
    <location>
        <begin position="264"/>
        <end position="268"/>
    </location>
</feature>
<keyword evidence="10 13" id="KW-0648">Protein biosynthesis</keyword>
<dbReference type="GO" id="GO:0005829">
    <property type="term" value="C:cytosol"/>
    <property type="evidence" value="ECO:0007669"/>
    <property type="project" value="TreeGrafter"/>
</dbReference>
<keyword evidence="7 13" id="KW-0547">Nucleotide-binding</keyword>
<evidence type="ECO:0000256" key="6">
    <source>
        <dbReference type="ARBA" id="ARBA00022723"/>
    </source>
</evidence>
<evidence type="ECO:0000256" key="12">
    <source>
        <dbReference type="ARBA" id="ARBA00047398"/>
    </source>
</evidence>
<dbReference type="SMART" id="SM00840">
    <property type="entry name" value="DALR_2"/>
    <property type="match status" value="1"/>
</dbReference>
<comment type="caution">
    <text evidence="15">The sequence shown here is derived from an EMBL/GenBank/DDBJ whole genome shotgun (WGS) entry which is preliminary data.</text>
</comment>
<feature type="short sequence motif" description="'HIGH' region" evidence="13">
    <location>
        <begin position="23"/>
        <end position="33"/>
    </location>
</feature>
<feature type="binding site" evidence="13">
    <location>
        <position position="21"/>
    </location>
    <ligand>
        <name>Zn(2+)</name>
        <dbReference type="ChEBI" id="CHEBI:29105"/>
    </ligand>
</feature>
<keyword evidence="6 13" id="KW-0479">Metal-binding</keyword>
<comment type="subunit">
    <text evidence="3 13">Monomer.</text>
</comment>
<dbReference type="SUPFAM" id="SSF52374">
    <property type="entry name" value="Nucleotidylyl transferase"/>
    <property type="match status" value="1"/>
</dbReference>
<keyword evidence="16" id="KW-1185">Reference proteome</keyword>
<keyword evidence="4 13" id="KW-0963">Cytoplasm</keyword>
<dbReference type="PRINTS" id="PR00983">
    <property type="entry name" value="TRNASYNTHCYS"/>
</dbReference>
<evidence type="ECO:0000256" key="4">
    <source>
        <dbReference type="ARBA" id="ARBA00022490"/>
    </source>
</evidence>
<gene>
    <name evidence="13" type="primary">cysS</name>
    <name evidence="15" type="ORF">IV80_GL001348</name>
</gene>
<keyword evidence="5 13" id="KW-0436">Ligase</keyword>
<keyword evidence="8 13" id="KW-0862">Zinc</keyword>